<dbReference type="Proteomes" id="UP001141961">
    <property type="component" value="Unassembled WGS sequence"/>
</dbReference>
<comment type="caution">
    <text evidence="2">The sequence shown here is derived from an EMBL/GenBank/DDBJ whole genome shotgun (WGS) entry which is preliminary data.</text>
</comment>
<evidence type="ECO:0008006" key="4">
    <source>
        <dbReference type="Google" id="ProtNLM"/>
    </source>
</evidence>
<name>A0AAW6BBU4_LACAM</name>
<feature type="signal peptide" evidence="1">
    <location>
        <begin position="1"/>
        <end position="19"/>
    </location>
</feature>
<dbReference type="AlphaFoldDB" id="A0AAW6BBU4"/>
<dbReference type="EMBL" id="JAOTHD010000034">
    <property type="protein sequence ID" value="MDB6247458.1"/>
    <property type="molecule type" value="Genomic_DNA"/>
</dbReference>
<feature type="chain" id="PRO_5043935943" description="Cell surface protein" evidence="1">
    <location>
        <begin position="20"/>
        <end position="170"/>
    </location>
</feature>
<gene>
    <name evidence="2" type="ORF">ODV14_09100</name>
</gene>
<evidence type="ECO:0000256" key="1">
    <source>
        <dbReference type="SAM" id="SignalP"/>
    </source>
</evidence>
<accession>A0AAW6BBU4</accession>
<reference evidence="2" key="1">
    <citation type="journal article" date="2022" name="Microorganisms">
        <title>Antibiotic Susceptibility, Resistance Gene Determinants and Corresponding Genomic Regions in Lactobacillus amylovorus Isolates Derived from Wild Boars and Domestic Pigs.</title>
        <authorList>
            <person name="Moravkova M."/>
            <person name="Kostovova I."/>
            <person name="Kavanova K."/>
            <person name="Pechar R."/>
            <person name="Stanek S."/>
            <person name="Brychta A."/>
            <person name="Zeman M."/>
            <person name="Kubasova T."/>
        </authorList>
    </citation>
    <scope>NUCLEOTIDE SEQUENCE</scope>
    <source>
        <strain evidence="2">M597B</strain>
    </source>
</reference>
<protein>
    <recommendedName>
        <fullName evidence="4">Cell surface protein</fullName>
    </recommendedName>
</protein>
<evidence type="ECO:0000313" key="2">
    <source>
        <dbReference type="EMBL" id="MDB6247458.1"/>
    </source>
</evidence>
<sequence>MKIKRILAFLAGILLAVSAIWVTNQSEQVSASVFQKISVPKKFRGTWYYYVGNGKVKAYKITRTKINLAGCADGKAGVYKYTKRAFNAKGSLDYYSSHLLIKTKGNRMWISSPHGQTSAAYVTNNRKKLYVFVTTWPNTYYKSKSAARKNYKADSSMSRRGKLSKLVWGD</sequence>
<evidence type="ECO:0000313" key="3">
    <source>
        <dbReference type="Proteomes" id="UP001141961"/>
    </source>
</evidence>
<organism evidence="2 3">
    <name type="scientific">Lactobacillus amylovorus</name>
    <dbReference type="NCBI Taxonomy" id="1604"/>
    <lineage>
        <taxon>Bacteria</taxon>
        <taxon>Bacillati</taxon>
        <taxon>Bacillota</taxon>
        <taxon>Bacilli</taxon>
        <taxon>Lactobacillales</taxon>
        <taxon>Lactobacillaceae</taxon>
        <taxon>Lactobacillus</taxon>
    </lineage>
</organism>
<reference evidence="2" key="2">
    <citation type="submission" date="2022-10" db="EMBL/GenBank/DDBJ databases">
        <authorList>
            <person name="Kostovova I."/>
            <person name="Moravkova M."/>
            <person name="Pechar R."/>
        </authorList>
    </citation>
    <scope>NUCLEOTIDE SEQUENCE</scope>
    <source>
        <strain evidence="2">M597B</strain>
    </source>
</reference>
<dbReference type="RefSeq" id="WP_233994888.1">
    <property type="nucleotide sequence ID" value="NZ_JAOTHC010000033.1"/>
</dbReference>
<proteinExistence type="predicted"/>
<keyword evidence="1" id="KW-0732">Signal</keyword>